<dbReference type="FunFam" id="3.40.50.720:FF:000084">
    <property type="entry name" value="Short-chain dehydrogenase reductase"/>
    <property type="match status" value="1"/>
</dbReference>
<dbReference type="InterPro" id="IPR020904">
    <property type="entry name" value="Sc_DH/Rdtase_CS"/>
</dbReference>
<proteinExistence type="inferred from homology"/>
<name>A0A0D2HUV0_CLAB1</name>
<dbReference type="EMBL" id="KN846985">
    <property type="protein sequence ID" value="KIW94635.1"/>
    <property type="molecule type" value="Genomic_DNA"/>
</dbReference>
<dbReference type="GO" id="GO:0016616">
    <property type="term" value="F:oxidoreductase activity, acting on the CH-OH group of donors, NAD or NADP as acceptor"/>
    <property type="evidence" value="ECO:0007669"/>
    <property type="project" value="TreeGrafter"/>
</dbReference>
<dbReference type="PANTHER" id="PTHR42760:SF124">
    <property type="entry name" value="SHORT-CHAIN DEHYDROGENASE_REDUCTASE"/>
    <property type="match status" value="1"/>
</dbReference>
<keyword evidence="4" id="KW-1185">Reference proteome</keyword>
<keyword evidence="2" id="KW-0521">NADP</keyword>
<dbReference type="RefSeq" id="XP_016621304.1">
    <property type="nucleotide sequence ID" value="XM_016762357.1"/>
</dbReference>
<comment type="similarity">
    <text evidence="1">Belongs to the short-chain dehydrogenases/reductases (SDR) family.</text>
</comment>
<gene>
    <name evidence="3" type="ORF">Z519_04611</name>
</gene>
<evidence type="ECO:0000256" key="2">
    <source>
        <dbReference type="ARBA" id="ARBA00022857"/>
    </source>
</evidence>
<dbReference type="InterPro" id="IPR036291">
    <property type="entry name" value="NAD(P)-bd_dom_sf"/>
</dbReference>
<protein>
    <recommendedName>
        <fullName evidence="5">Alcohol dehydrogenase</fullName>
    </recommendedName>
</protein>
<dbReference type="AlphaFoldDB" id="A0A0D2HUV0"/>
<organism evidence="3 4">
    <name type="scientific">Cladophialophora bantiana (strain ATCC 10958 / CBS 173.52 / CDC B-1940 / NIH 8579)</name>
    <name type="common">Xylohypha bantiana</name>
    <dbReference type="NCBI Taxonomy" id="1442370"/>
    <lineage>
        <taxon>Eukaryota</taxon>
        <taxon>Fungi</taxon>
        <taxon>Dikarya</taxon>
        <taxon>Ascomycota</taxon>
        <taxon>Pezizomycotina</taxon>
        <taxon>Eurotiomycetes</taxon>
        <taxon>Chaetothyriomycetidae</taxon>
        <taxon>Chaetothyriales</taxon>
        <taxon>Herpotrichiellaceae</taxon>
        <taxon>Cladophialophora</taxon>
    </lineage>
</organism>
<dbReference type="PRINTS" id="PR00080">
    <property type="entry name" value="SDRFAMILY"/>
</dbReference>
<dbReference type="Gene3D" id="3.40.50.720">
    <property type="entry name" value="NAD(P)-binding Rossmann-like Domain"/>
    <property type="match status" value="1"/>
</dbReference>
<reference evidence="3" key="1">
    <citation type="submission" date="2015-01" db="EMBL/GenBank/DDBJ databases">
        <title>The Genome Sequence of Cladophialophora bantiana CBS 173.52.</title>
        <authorList>
            <consortium name="The Broad Institute Genomics Platform"/>
            <person name="Cuomo C."/>
            <person name="de Hoog S."/>
            <person name="Gorbushina A."/>
            <person name="Stielow B."/>
            <person name="Teixiera M."/>
            <person name="Abouelleil A."/>
            <person name="Chapman S.B."/>
            <person name="Priest M."/>
            <person name="Young S.K."/>
            <person name="Wortman J."/>
            <person name="Nusbaum C."/>
            <person name="Birren B."/>
        </authorList>
    </citation>
    <scope>NUCLEOTIDE SEQUENCE [LARGE SCALE GENOMIC DNA]</scope>
    <source>
        <strain evidence="3">CBS 173.52</strain>
    </source>
</reference>
<dbReference type="CDD" id="cd05233">
    <property type="entry name" value="SDR_c"/>
    <property type="match status" value="1"/>
</dbReference>
<evidence type="ECO:0008006" key="5">
    <source>
        <dbReference type="Google" id="ProtNLM"/>
    </source>
</evidence>
<evidence type="ECO:0000256" key="1">
    <source>
        <dbReference type="ARBA" id="ARBA00006484"/>
    </source>
</evidence>
<sequence>MADSVCSITGRVAIVTGSSSGNGRAIALVLASEGASIVCSDLTPEIRAGGYEKDLTPTHDLIIKTHGQGKAIFQRADASSEDDVKGLVELAVKTYGRLDIMVNNAGIFTGLANIVDEPVSNYDKTMAVNARGVYLGMKFAITQMMKQEPLPSGERGWVINIASIGGQVGLALEPSYCASKGAVVNLTRQVAVDYAPHKIHVNAVCPGFLATAMVRPFLEKKETNEMLHQQSPWPHLGTPEDVAKAVLVLASDAASWMTGSFLQVDGGFIAR</sequence>
<dbReference type="OrthoDB" id="417891at2759"/>
<evidence type="ECO:0000313" key="3">
    <source>
        <dbReference type="EMBL" id="KIW94635.1"/>
    </source>
</evidence>
<dbReference type="HOGENOM" id="CLU_010194_1_0_1"/>
<dbReference type="SUPFAM" id="SSF51735">
    <property type="entry name" value="NAD(P)-binding Rossmann-fold domains"/>
    <property type="match status" value="1"/>
</dbReference>
<dbReference type="PRINTS" id="PR00081">
    <property type="entry name" value="GDHRDH"/>
</dbReference>
<dbReference type="VEuPathDB" id="FungiDB:Z519_04611"/>
<dbReference type="Pfam" id="PF13561">
    <property type="entry name" value="adh_short_C2"/>
    <property type="match status" value="1"/>
</dbReference>
<dbReference type="Proteomes" id="UP000053789">
    <property type="component" value="Unassembled WGS sequence"/>
</dbReference>
<dbReference type="PROSITE" id="PS00061">
    <property type="entry name" value="ADH_SHORT"/>
    <property type="match status" value="1"/>
</dbReference>
<accession>A0A0D2HUV0</accession>
<evidence type="ECO:0000313" key="4">
    <source>
        <dbReference type="Proteomes" id="UP000053789"/>
    </source>
</evidence>
<dbReference type="InterPro" id="IPR002347">
    <property type="entry name" value="SDR_fam"/>
</dbReference>
<dbReference type="PANTHER" id="PTHR42760">
    <property type="entry name" value="SHORT-CHAIN DEHYDROGENASES/REDUCTASES FAMILY MEMBER"/>
    <property type="match status" value="1"/>
</dbReference>
<dbReference type="NCBIfam" id="NF005559">
    <property type="entry name" value="PRK07231.1"/>
    <property type="match status" value="1"/>
</dbReference>
<dbReference type="GeneID" id="27697539"/>